<gene>
    <name evidence="2" type="ORF">H1W37_05350</name>
</gene>
<comment type="caution">
    <text evidence="2">The sequence shown here is derived from an EMBL/GenBank/DDBJ whole genome shotgun (WGS) entry which is preliminary data.</text>
</comment>
<dbReference type="InterPro" id="IPR006311">
    <property type="entry name" value="TAT_signal"/>
</dbReference>
<dbReference type="Proteomes" id="UP000559404">
    <property type="component" value="Unassembled WGS sequence"/>
</dbReference>
<dbReference type="NCBIfam" id="NF041384">
    <property type="entry name" value="YHS_seleno_dom"/>
    <property type="match status" value="1"/>
</dbReference>
<dbReference type="AlphaFoldDB" id="A0A838XKK7"/>
<dbReference type="InterPro" id="IPR007029">
    <property type="entry name" value="YHS_dom"/>
</dbReference>
<dbReference type="RefSeq" id="WP_181759272.1">
    <property type="nucleotide sequence ID" value="NZ_BMCR01000002.1"/>
</dbReference>
<dbReference type="Pfam" id="PF04945">
    <property type="entry name" value="YHS"/>
    <property type="match status" value="1"/>
</dbReference>
<dbReference type="EMBL" id="JACEON010000004">
    <property type="protein sequence ID" value="MBA4611065.1"/>
    <property type="molecule type" value="Genomic_DNA"/>
</dbReference>
<evidence type="ECO:0000313" key="2">
    <source>
        <dbReference type="EMBL" id="MBA4611065.1"/>
    </source>
</evidence>
<reference evidence="2 3" key="1">
    <citation type="submission" date="2020-07" db="EMBL/GenBank/DDBJ databases">
        <authorList>
            <person name="Li M."/>
        </authorList>
    </citation>
    <scope>NUCLEOTIDE SEQUENCE [LARGE SCALE GENOMIC DNA]</scope>
    <source>
        <strain evidence="2 3">DSM 23284</strain>
    </source>
</reference>
<dbReference type="PROSITE" id="PS51318">
    <property type="entry name" value="TAT"/>
    <property type="match status" value="1"/>
</dbReference>
<evidence type="ECO:0000259" key="1">
    <source>
        <dbReference type="Pfam" id="PF04945"/>
    </source>
</evidence>
<name>A0A838XKK7_9HYPH</name>
<keyword evidence="3" id="KW-1185">Reference proteome</keyword>
<feature type="domain" description="YHS" evidence="1">
    <location>
        <begin position="69"/>
        <end position="103"/>
    </location>
</feature>
<reference evidence="2 3" key="2">
    <citation type="submission" date="2020-08" db="EMBL/GenBank/DDBJ databases">
        <title>Stappia taiwanensis sp. nov., isolated from a coastal thermal spring.</title>
        <authorList>
            <person name="Kampfer P."/>
        </authorList>
    </citation>
    <scope>NUCLEOTIDE SEQUENCE [LARGE SCALE GENOMIC DNA]</scope>
    <source>
        <strain evidence="2 3">DSM 23284</strain>
    </source>
</reference>
<evidence type="ECO:0000313" key="3">
    <source>
        <dbReference type="Proteomes" id="UP000559404"/>
    </source>
</evidence>
<proteinExistence type="predicted"/>
<sequence length="172" mass="18660">MRQRTRRGVLIGVGGVVLLAGLAAFAGRDWFGFGGAVDTGPVFTGIIDGVAVGGYDPVSYFTDGGPRRGSPEIATSYRGANWYFATEDNRDRFLADPQAYAPAYGGYCAWAVAQGNLAKGDPAYWDIVEGRLYLNYDRAVQIRWRKDIPGFIVKSEEKWPGLVKRAGGGADR</sequence>
<protein>
    <submittedName>
        <fullName evidence="2">YHS domain-containing protein</fullName>
    </submittedName>
</protein>
<accession>A0A838XKK7</accession>
<organism evidence="2 3">
    <name type="scientific">Stappia taiwanensis</name>
    <dbReference type="NCBI Taxonomy" id="992267"/>
    <lineage>
        <taxon>Bacteria</taxon>
        <taxon>Pseudomonadati</taxon>
        <taxon>Pseudomonadota</taxon>
        <taxon>Alphaproteobacteria</taxon>
        <taxon>Hyphomicrobiales</taxon>
        <taxon>Stappiaceae</taxon>
        <taxon>Stappia</taxon>
    </lineage>
</organism>